<dbReference type="SUPFAM" id="SSF82784">
    <property type="entry name" value="OsmC-like"/>
    <property type="match status" value="1"/>
</dbReference>
<dbReference type="EMBL" id="FZMP01000185">
    <property type="protein sequence ID" value="SNQ61538.1"/>
    <property type="molecule type" value="Genomic_DNA"/>
</dbReference>
<dbReference type="RefSeq" id="WP_096206212.1">
    <property type="nucleotide sequence ID" value="NZ_FZMP01000185.1"/>
</dbReference>
<dbReference type="PANTHER" id="PTHR35368:SF1">
    <property type="entry name" value="HYDROPEROXIDE REDUCTASE"/>
    <property type="match status" value="1"/>
</dbReference>
<dbReference type="Pfam" id="PF02566">
    <property type="entry name" value="OsmC"/>
    <property type="match status" value="1"/>
</dbReference>
<evidence type="ECO:0000313" key="2">
    <source>
        <dbReference type="Proteomes" id="UP000218615"/>
    </source>
</evidence>
<dbReference type="PANTHER" id="PTHR35368">
    <property type="entry name" value="HYDROPEROXIDE REDUCTASE"/>
    <property type="match status" value="1"/>
</dbReference>
<gene>
    <name evidence="1" type="ORF">MNV_40006</name>
</gene>
<evidence type="ECO:0000313" key="1">
    <source>
        <dbReference type="EMBL" id="SNQ61538.1"/>
    </source>
</evidence>
<dbReference type="Gene3D" id="3.30.300.20">
    <property type="match status" value="1"/>
</dbReference>
<dbReference type="AlphaFoldDB" id="A0A284VQQ6"/>
<organism evidence="1 2">
    <name type="scientific">Candidatus Methanoperedens nitratireducens</name>
    <dbReference type="NCBI Taxonomy" id="1392998"/>
    <lineage>
        <taxon>Archaea</taxon>
        <taxon>Methanobacteriati</taxon>
        <taxon>Methanobacteriota</taxon>
        <taxon>Stenosarchaea group</taxon>
        <taxon>Methanomicrobia</taxon>
        <taxon>Methanosarcinales</taxon>
        <taxon>ANME-2 cluster</taxon>
        <taxon>Candidatus Methanoperedentaceae</taxon>
        <taxon>Candidatus Methanoperedens</taxon>
    </lineage>
</organism>
<dbReference type="InterPro" id="IPR003718">
    <property type="entry name" value="OsmC/Ohr_fam"/>
</dbReference>
<proteinExistence type="predicted"/>
<accession>A0A284VQQ6</accession>
<keyword evidence="2" id="KW-1185">Reference proteome</keyword>
<dbReference type="OrthoDB" id="106754at2157"/>
<reference evidence="2" key="1">
    <citation type="submission" date="2017-06" db="EMBL/GenBank/DDBJ databases">
        <authorList>
            <person name="Cremers G."/>
        </authorList>
    </citation>
    <scope>NUCLEOTIDE SEQUENCE [LARGE SCALE GENOMIC DNA]</scope>
</reference>
<dbReference type="InterPro" id="IPR015946">
    <property type="entry name" value="KH_dom-like_a/b"/>
</dbReference>
<sequence length="202" mass="22357">MSTVNGVDVNKLNNLIDFFRTNPEVANLEFRAETEWVNGAHSMTQIRTSRGETFTLEADEPPILLGTDLAPNAVQAMLHALASCLIVSFVYNAAACNINLRSLKLALEGDLDLHAFLGISEDVRPGYQNIRIKFKVESDAPRDKIEELLEHAQRTSLVVDIVRNGVPVHISLEKGIEAVKMRAKAAEADEVSSSDQFVSRWL</sequence>
<name>A0A284VQQ6_9EURY</name>
<dbReference type="InterPro" id="IPR052924">
    <property type="entry name" value="OsmC/Ohr_hydroprdx_reductase"/>
</dbReference>
<protein>
    <submittedName>
        <fullName evidence="1">OsmC family protein</fullName>
    </submittedName>
</protein>
<dbReference type="Proteomes" id="UP000218615">
    <property type="component" value="Unassembled WGS sequence"/>
</dbReference>
<dbReference type="InterPro" id="IPR036102">
    <property type="entry name" value="OsmC/Ohrsf"/>
</dbReference>